<dbReference type="PANTHER" id="PTHR30346">
    <property type="entry name" value="TRANSCRIPTIONAL DUAL REGULATOR HCAR-RELATED"/>
    <property type="match status" value="1"/>
</dbReference>
<reference evidence="7" key="1">
    <citation type="submission" date="2019-11" db="EMBL/GenBank/DDBJ databases">
        <title>The complete genome sequence of Saccharopolyspora sp. E2A.</title>
        <authorList>
            <person name="Zhang G."/>
        </authorList>
    </citation>
    <scope>NUCLEOTIDE SEQUENCE [LARGE SCALE GENOMIC DNA]</scope>
    <source>
        <strain evidence="7">E2A</strain>
    </source>
</reference>
<dbReference type="EMBL" id="CP045929">
    <property type="protein sequence ID" value="QGK70717.1"/>
    <property type="molecule type" value="Genomic_DNA"/>
</dbReference>
<comment type="similarity">
    <text evidence="1">Belongs to the LysR transcriptional regulatory family.</text>
</comment>
<keyword evidence="2" id="KW-0805">Transcription regulation</keyword>
<dbReference type="AlphaFoldDB" id="A0A5Q3QIP4"/>
<keyword evidence="4" id="KW-0804">Transcription</keyword>
<gene>
    <name evidence="6" type="ORF">GIY23_15400</name>
</gene>
<dbReference type="Gene3D" id="1.10.10.10">
    <property type="entry name" value="Winged helix-like DNA-binding domain superfamily/Winged helix DNA-binding domain"/>
    <property type="match status" value="1"/>
</dbReference>
<evidence type="ECO:0000256" key="4">
    <source>
        <dbReference type="ARBA" id="ARBA00023163"/>
    </source>
</evidence>
<dbReference type="PROSITE" id="PS50931">
    <property type="entry name" value="HTH_LYSR"/>
    <property type="match status" value="1"/>
</dbReference>
<dbReference type="InterPro" id="IPR036388">
    <property type="entry name" value="WH-like_DNA-bd_sf"/>
</dbReference>
<feature type="domain" description="HTH lysR-type" evidence="5">
    <location>
        <begin position="1"/>
        <end position="58"/>
    </location>
</feature>
<dbReference type="InterPro" id="IPR036390">
    <property type="entry name" value="WH_DNA-bd_sf"/>
</dbReference>
<sequence>MELRHLRALVAVGDEGTITAAAAVVGISQPALSRTLRQLEQTLGTRLVERTTSSLHLTEAGQRLHQHAHQILNHLDDAIRDATTTEPRPLRVGYAWAALGRHTVPLMRHWRREHPDIPVRMRRVDDPEAALRYGEIDMAFLRTRPDDDTFYALPLLQEPRLAAVSEDDPLSEKFEITLADLADRPIAICSTTGTTSTQLWPAGHRPSTSLDVANVDEWLATIAAGETVGVTVEATGYSHPHPGVRYVPITDAEPVTVHLSWPPHPSHTAVPAFREYAQRAVAADQS</sequence>
<dbReference type="Pfam" id="PF00126">
    <property type="entry name" value="HTH_1"/>
    <property type="match status" value="1"/>
</dbReference>
<accession>A0A5Q3QIP4</accession>
<protein>
    <submittedName>
        <fullName evidence="6">LysR family transcriptional regulator</fullName>
    </submittedName>
</protein>
<evidence type="ECO:0000313" key="7">
    <source>
        <dbReference type="Proteomes" id="UP000371041"/>
    </source>
</evidence>
<evidence type="ECO:0000259" key="5">
    <source>
        <dbReference type="PROSITE" id="PS50931"/>
    </source>
</evidence>
<dbReference type="GO" id="GO:0003700">
    <property type="term" value="F:DNA-binding transcription factor activity"/>
    <property type="evidence" value="ECO:0007669"/>
    <property type="project" value="InterPro"/>
</dbReference>
<dbReference type="CDD" id="cd08414">
    <property type="entry name" value="PBP2_LTTR_aromatics_like"/>
    <property type="match status" value="1"/>
</dbReference>
<dbReference type="GO" id="GO:0003677">
    <property type="term" value="F:DNA binding"/>
    <property type="evidence" value="ECO:0007669"/>
    <property type="project" value="UniProtKB-KW"/>
</dbReference>
<dbReference type="PRINTS" id="PR00039">
    <property type="entry name" value="HTHLYSR"/>
</dbReference>
<dbReference type="GO" id="GO:0032993">
    <property type="term" value="C:protein-DNA complex"/>
    <property type="evidence" value="ECO:0007669"/>
    <property type="project" value="TreeGrafter"/>
</dbReference>
<keyword evidence="7" id="KW-1185">Reference proteome</keyword>
<evidence type="ECO:0000313" key="6">
    <source>
        <dbReference type="EMBL" id="QGK70717.1"/>
    </source>
</evidence>
<dbReference type="Gene3D" id="3.40.190.10">
    <property type="entry name" value="Periplasmic binding protein-like II"/>
    <property type="match status" value="2"/>
</dbReference>
<organism evidence="6 7">
    <name type="scientific">Allosaccharopolyspora coralli</name>
    <dbReference type="NCBI Taxonomy" id="2665642"/>
    <lineage>
        <taxon>Bacteria</taxon>
        <taxon>Bacillati</taxon>
        <taxon>Actinomycetota</taxon>
        <taxon>Actinomycetes</taxon>
        <taxon>Pseudonocardiales</taxon>
        <taxon>Pseudonocardiaceae</taxon>
        <taxon>Allosaccharopolyspora</taxon>
    </lineage>
</organism>
<dbReference type="SUPFAM" id="SSF53850">
    <property type="entry name" value="Periplasmic binding protein-like II"/>
    <property type="match status" value="1"/>
</dbReference>
<evidence type="ECO:0000256" key="1">
    <source>
        <dbReference type="ARBA" id="ARBA00009437"/>
    </source>
</evidence>
<dbReference type="Proteomes" id="UP000371041">
    <property type="component" value="Chromosome"/>
</dbReference>
<dbReference type="KEGG" id="sace:GIY23_15400"/>
<keyword evidence="3" id="KW-0238">DNA-binding</keyword>
<dbReference type="PANTHER" id="PTHR30346:SF0">
    <property type="entry name" value="HCA OPERON TRANSCRIPTIONAL ACTIVATOR HCAR"/>
    <property type="match status" value="1"/>
</dbReference>
<dbReference type="InterPro" id="IPR005119">
    <property type="entry name" value="LysR_subst-bd"/>
</dbReference>
<dbReference type="SUPFAM" id="SSF46785">
    <property type="entry name" value="Winged helix' DNA-binding domain"/>
    <property type="match status" value="1"/>
</dbReference>
<dbReference type="RefSeq" id="WP_154077299.1">
    <property type="nucleotide sequence ID" value="NZ_CP045929.1"/>
</dbReference>
<evidence type="ECO:0000256" key="3">
    <source>
        <dbReference type="ARBA" id="ARBA00023125"/>
    </source>
</evidence>
<dbReference type="Pfam" id="PF03466">
    <property type="entry name" value="LysR_substrate"/>
    <property type="match status" value="1"/>
</dbReference>
<evidence type="ECO:0000256" key="2">
    <source>
        <dbReference type="ARBA" id="ARBA00023015"/>
    </source>
</evidence>
<dbReference type="InterPro" id="IPR000847">
    <property type="entry name" value="LysR_HTH_N"/>
</dbReference>
<proteinExistence type="inferred from homology"/>
<name>A0A5Q3QIP4_9PSEU</name>
<dbReference type="FunFam" id="1.10.10.10:FF:000001">
    <property type="entry name" value="LysR family transcriptional regulator"/>
    <property type="match status" value="1"/>
</dbReference>